<gene>
    <name evidence="2" type="ORF">MORIYA_2948</name>
    <name evidence="3" type="ORF">MORIYA_3528</name>
</gene>
<evidence type="ECO:0000256" key="1">
    <source>
        <dbReference type="SAM" id="MobiDB-lite"/>
    </source>
</evidence>
<dbReference type="EMBL" id="LS483250">
    <property type="protein sequence ID" value="SQD79408.1"/>
    <property type="molecule type" value="Genomic_DNA"/>
</dbReference>
<organism evidence="2 4">
    <name type="scientific">Moritella yayanosii</name>
    <dbReference type="NCBI Taxonomy" id="69539"/>
    <lineage>
        <taxon>Bacteria</taxon>
        <taxon>Pseudomonadati</taxon>
        <taxon>Pseudomonadota</taxon>
        <taxon>Gammaproteobacteria</taxon>
        <taxon>Alteromonadales</taxon>
        <taxon>Moritellaceae</taxon>
        <taxon>Moritella</taxon>
    </lineage>
</organism>
<feature type="region of interest" description="Disordered" evidence="1">
    <location>
        <begin position="1"/>
        <end position="36"/>
    </location>
</feature>
<reference evidence="2" key="1">
    <citation type="submission" date="2018-05" db="EMBL/GenBank/DDBJ databases">
        <authorList>
            <person name="Lanie J.A."/>
            <person name="Ng W.-L."/>
            <person name="Kazmierczak K.M."/>
            <person name="Andrzejewski T.M."/>
            <person name="Davidsen T.M."/>
            <person name="Wayne K.J."/>
            <person name="Tettelin H."/>
            <person name="Glass J.I."/>
            <person name="Rusch D."/>
            <person name="Podicherti R."/>
            <person name="Tsui H.-C.T."/>
            <person name="Winkler M.E."/>
        </authorList>
    </citation>
    <scope>NUCLEOTIDE SEQUENCE [LARGE SCALE GENOMIC DNA]</scope>
    <source>
        <strain evidence="2">DB21MT 5</strain>
    </source>
</reference>
<evidence type="ECO:0000313" key="4">
    <source>
        <dbReference type="Proteomes" id="UP000250163"/>
    </source>
</evidence>
<reference evidence="4" key="2">
    <citation type="submission" date="2018-05" db="EMBL/GenBank/DDBJ databases">
        <authorList>
            <person name="Cea G.-C."/>
            <person name="William W."/>
        </authorList>
    </citation>
    <scope>NUCLEOTIDE SEQUENCE [LARGE SCALE GENOMIC DNA]</scope>
    <source>
        <strain evidence="4">DB21MT 5</strain>
    </source>
</reference>
<dbReference type="Proteomes" id="UP000250163">
    <property type="component" value="Chromosome MORIYA"/>
</dbReference>
<feature type="compositionally biased region" description="Polar residues" evidence="1">
    <location>
        <begin position="9"/>
        <end position="19"/>
    </location>
</feature>
<sequence length="36" mass="4035">MITIHTNDDNSSVFDTPTQPLRADLNNKSNDQGYLV</sequence>
<name>A0A330LUA4_9GAMM</name>
<dbReference type="KEGG" id="mya:MORIYA_2948"/>
<feature type="compositionally biased region" description="Polar residues" evidence="1">
    <location>
        <begin position="26"/>
        <end position="36"/>
    </location>
</feature>
<evidence type="ECO:0000313" key="3">
    <source>
        <dbReference type="EMBL" id="SQD79982.1"/>
    </source>
</evidence>
<proteinExistence type="predicted"/>
<dbReference type="EMBL" id="LS483250">
    <property type="protein sequence ID" value="SQD79982.1"/>
    <property type="molecule type" value="Genomic_DNA"/>
</dbReference>
<dbReference type="KEGG" id="mya:MORIYA_3528"/>
<keyword evidence="4" id="KW-1185">Reference proteome</keyword>
<evidence type="ECO:0000313" key="2">
    <source>
        <dbReference type="EMBL" id="SQD79408.1"/>
    </source>
</evidence>
<protein>
    <submittedName>
        <fullName evidence="2">Uncharacterized protein</fullName>
    </submittedName>
</protein>
<dbReference type="AlphaFoldDB" id="A0A330LUA4"/>
<accession>A0A330LUA4</accession>